<accession>X1FKR6</accession>
<name>X1FKR6_9ZZZZ</name>
<dbReference type="AlphaFoldDB" id="X1FKR6"/>
<reference evidence="1" key="1">
    <citation type="journal article" date="2014" name="Front. Microbiol.">
        <title>High frequency of phylogenetically diverse reductive dehalogenase-homologous genes in deep subseafloor sedimentary metagenomes.</title>
        <authorList>
            <person name="Kawai M."/>
            <person name="Futagami T."/>
            <person name="Toyoda A."/>
            <person name="Takaki Y."/>
            <person name="Nishi S."/>
            <person name="Hori S."/>
            <person name="Arai W."/>
            <person name="Tsubouchi T."/>
            <person name="Morono Y."/>
            <person name="Uchiyama I."/>
            <person name="Ito T."/>
            <person name="Fujiyama A."/>
            <person name="Inagaki F."/>
            <person name="Takami H."/>
        </authorList>
    </citation>
    <scope>NUCLEOTIDE SEQUENCE</scope>
    <source>
        <strain evidence="1">Expedition CK06-06</strain>
    </source>
</reference>
<protein>
    <submittedName>
        <fullName evidence="1">Uncharacterized protein</fullName>
    </submittedName>
</protein>
<dbReference type="EMBL" id="BARU01014451">
    <property type="protein sequence ID" value="GAH33115.1"/>
    <property type="molecule type" value="Genomic_DNA"/>
</dbReference>
<feature type="non-terminal residue" evidence="1">
    <location>
        <position position="1"/>
    </location>
</feature>
<gene>
    <name evidence="1" type="ORF">S03H2_25496</name>
</gene>
<evidence type="ECO:0000313" key="1">
    <source>
        <dbReference type="EMBL" id="GAH33115.1"/>
    </source>
</evidence>
<organism evidence="1">
    <name type="scientific">marine sediment metagenome</name>
    <dbReference type="NCBI Taxonomy" id="412755"/>
    <lineage>
        <taxon>unclassified sequences</taxon>
        <taxon>metagenomes</taxon>
        <taxon>ecological metagenomes</taxon>
    </lineage>
</organism>
<proteinExistence type="predicted"/>
<comment type="caution">
    <text evidence="1">The sequence shown here is derived from an EMBL/GenBank/DDBJ whole genome shotgun (WGS) entry which is preliminary data.</text>
</comment>
<sequence>HKLLQAFEQQWFQLSGKPARLSTQSFNDLAREQAQLLFRQVIQMAKIEAEHSKSGGQILTFEDMQNGVRGLDEE</sequence>